<sequence>MSFRPPPLQVARLRPRTRRSDEFAVSGVSSPEERERETERGHIKDLPAFYNLRECIFSLLQFGLVKEARSVCDITRTRLASRNGQYSPIDWGLSCWQTICYAEAQGWATVEDSWNFLLAHPTHFLTEPPKNDFQALDEYRQSGNIDALGSKLVDELYTQSSLPPVVCLTPQDGEGPSTTPVSLIAAPRQPGVLWYPSDSVTFERIRKCIITLHEQNLPDEALSVCRTIRRRLEAQNGSLSSVHVGLLCYLAICYYECGLEKEADELWNMICTFPLHILVDPAKACFDTLTLYRHRRDDESVHGNAFELTNKVPFPLNLRTIPDGTSRVGDQRLREDHSGDVDFRAWNDLRERVDLLLNHRQLEDVREICENIQGKVRKYNGGYSPYFFGALCFLAMYHYAKNETEKGNQIWENIHGYPLHLQTEPPRSDILMLERYRSRAGALRSARKS</sequence>
<accession>A0A0D2AAW5</accession>
<dbReference type="Proteomes" id="UP000054466">
    <property type="component" value="Unassembled WGS sequence"/>
</dbReference>
<dbReference type="RefSeq" id="XP_016242123.1">
    <property type="nucleotide sequence ID" value="XM_016400231.1"/>
</dbReference>
<evidence type="ECO:0000313" key="1">
    <source>
        <dbReference type="EMBL" id="KIW21907.1"/>
    </source>
</evidence>
<dbReference type="EMBL" id="KN847100">
    <property type="protein sequence ID" value="KIW21907.1"/>
    <property type="molecule type" value="Genomic_DNA"/>
</dbReference>
<gene>
    <name evidence="1" type="ORF">PV07_12683</name>
</gene>
<name>A0A0D2AAW5_9EURO</name>
<keyword evidence="2" id="KW-1185">Reference proteome</keyword>
<proteinExistence type="predicted"/>
<dbReference type="VEuPathDB" id="FungiDB:PV07_12683"/>
<dbReference type="GeneID" id="27351877"/>
<dbReference type="HOGENOM" id="CLU_609718_0_0_1"/>
<evidence type="ECO:0000313" key="2">
    <source>
        <dbReference type="Proteomes" id="UP000054466"/>
    </source>
</evidence>
<organism evidence="1 2">
    <name type="scientific">Cladophialophora immunda</name>
    <dbReference type="NCBI Taxonomy" id="569365"/>
    <lineage>
        <taxon>Eukaryota</taxon>
        <taxon>Fungi</taxon>
        <taxon>Dikarya</taxon>
        <taxon>Ascomycota</taxon>
        <taxon>Pezizomycotina</taxon>
        <taxon>Eurotiomycetes</taxon>
        <taxon>Chaetothyriomycetidae</taxon>
        <taxon>Chaetothyriales</taxon>
        <taxon>Herpotrichiellaceae</taxon>
        <taxon>Cladophialophora</taxon>
    </lineage>
</organism>
<reference evidence="1 2" key="1">
    <citation type="submission" date="2015-01" db="EMBL/GenBank/DDBJ databases">
        <title>The Genome Sequence of Cladophialophora immunda CBS83496.</title>
        <authorList>
            <consortium name="The Broad Institute Genomics Platform"/>
            <person name="Cuomo C."/>
            <person name="de Hoog S."/>
            <person name="Gorbushina A."/>
            <person name="Stielow B."/>
            <person name="Teixiera M."/>
            <person name="Abouelleil A."/>
            <person name="Chapman S.B."/>
            <person name="Priest M."/>
            <person name="Young S.K."/>
            <person name="Wortman J."/>
            <person name="Nusbaum C."/>
            <person name="Birren B."/>
        </authorList>
    </citation>
    <scope>NUCLEOTIDE SEQUENCE [LARGE SCALE GENOMIC DNA]</scope>
    <source>
        <strain evidence="1 2">CBS 83496</strain>
    </source>
</reference>
<protein>
    <submittedName>
        <fullName evidence="1">Uncharacterized protein</fullName>
    </submittedName>
</protein>
<dbReference type="AlphaFoldDB" id="A0A0D2AAW5"/>